<name>A0A411WJI6_9GAMM</name>
<protein>
    <recommendedName>
        <fullName evidence="3">N-acetyltransferase domain-containing protein</fullName>
    </recommendedName>
</protein>
<proteinExistence type="predicted"/>
<dbReference type="OrthoDB" id="5109343at2"/>
<sequence length="184" mass="20756">MIRYQRATPDNYPDILEVAEPFYPDTKGGDRSQGFLDKRFTTAMLSSINQRLGLLIAEDNKQQILGFLGLSPFSDGSPSPVVDSMLKTLIHTLQSELLDKPFIFGPVCISRQAAGLGIFKGLYQYMWQYLSPAQYQTGFAFINQDNLHSLNAHTKGLSAEIVGEFNHQLSSYYIVRYLRPLDHS</sequence>
<evidence type="ECO:0000313" key="1">
    <source>
        <dbReference type="EMBL" id="QBH96369.1"/>
    </source>
</evidence>
<dbReference type="Proteomes" id="UP000293154">
    <property type="component" value="Chromosome"/>
</dbReference>
<gene>
    <name evidence="1" type="ORF">EKN56_08135</name>
</gene>
<reference evidence="1 2" key="1">
    <citation type="submission" date="2019-03" db="EMBL/GenBank/DDBJ databases">
        <title>Pragia sp. nov. isolated from the gut tract of Carduelis flavirostris.</title>
        <authorList>
            <person name="Ge Y."/>
        </authorList>
    </citation>
    <scope>NUCLEOTIDE SEQUENCE [LARGE SCALE GENOMIC DNA]</scope>
    <source>
        <strain evidence="1 2">CF-458</strain>
    </source>
</reference>
<keyword evidence="2" id="KW-1185">Reference proteome</keyword>
<evidence type="ECO:0000313" key="2">
    <source>
        <dbReference type="Proteomes" id="UP000293154"/>
    </source>
</evidence>
<dbReference type="EMBL" id="CP034752">
    <property type="protein sequence ID" value="QBH96369.1"/>
    <property type="molecule type" value="Genomic_DNA"/>
</dbReference>
<accession>A0A411WJI6</accession>
<dbReference type="InterPro" id="IPR016181">
    <property type="entry name" value="Acyl_CoA_acyltransferase"/>
</dbReference>
<organism evidence="1 2">
    <name type="scientific">Limnobaculum zhutongyuii</name>
    <dbReference type="NCBI Taxonomy" id="2498113"/>
    <lineage>
        <taxon>Bacteria</taxon>
        <taxon>Pseudomonadati</taxon>
        <taxon>Pseudomonadota</taxon>
        <taxon>Gammaproteobacteria</taxon>
        <taxon>Enterobacterales</taxon>
        <taxon>Budviciaceae</taxon>
        <taxon>Limnobaculum</taxon>
    </lineage>
</organism>
<dbReference type="RefSeq" id="WP_130591317.1">
    <property type="nucleotide sequence ID" value="NZ_CP034752.1"/>
</dbReference>
<dbReference type="AlphaFoldDB" id="A0A411WJI6"/>
<dbReference type="KEGG" id="prag:EKN56_08135"/>
<evidence type="ECO:0008006" key="3">
    <source>
        <dbReference type="Google" id="ProtNLM"/>
    </source>
</evidence>
<dbReference type="Gene3D" id="3.40.630.30">
    <property type="match status" value="1"/>
</dbReference>
<dbReference type="SUPFAM" id="SSF55729">
    <property type="entry name" value="Acyl-CoA N-acyltransferases (Nat)"/>
    <property type="match status" value="1"/>
</dbReference>